<dbReference type="EMBL" id="JBHSAP010000018">
    <property type="protein sequence ID" value="MFC4078100.1"/>
    <property type="molecule type" value="Genomic_DNA"/>
</dbReference>
<gene>
    <name evidence="2" type="ORF">ACFOUO_14965</name>
</gene>
<organism evidence="2 3">
    <name type="scientific">Salinithrix halophila</name>
    <dbReference type="NCBI Taxonomy" id="1485204"/>
    <lineage>
        <taxon>Bacteria</taxon>
        <taxon>Bacillati</taxon>
        <taxon>Bacillota</taxon>
        <taxon>Bacilli</taxon>
        <taxon>Bacillales</taxon>
        <taxon>Thermoactinomycetaceae</taxon>
        <taxon>Salinithrix</taxon>
    </lineage>
</organism>
<sequence>MGGTLENFIFHLIAIPAVFLLGRLSTVRVTGFHAAKKPRPKRLR</sequence>
<name>A0ABV8JJV6_9BACL</name>
<reference evidence="3" key="1">
    <citation type="journal article" date="2019" name="Int. J. Syst. Evol. Microbiol.">
        <title>The Global Catalogue of Microorganisms (GCM) 10K type strain sequencing project: providing services to taxonomists for standard genome sequencing and annotation.</title>
        <authorList>
            <consortium name="The Broad Institute Genomics Platform"/>
            <consortium name="The Broad Institute Genome Sequencing Center for Infectious Disease"/>
            <person name="Wu L."/>
            <person name="Ma J."/>
        </authorList>
    </citation>
    <scope>NUCLEOTIDE SEQUENCE [LARGE SCALE GENOMIC DNA]</scope>
    <source>
        <strain evidence="3">IBRC-M 10813</strain>
    </source>
</reference>
<evidence type="ECO:0000313" key="2">
    <source>
        <dbReference type="EMBL" id="MFC4078100.1"/>
    </source>
</evidence>
<accession>A0ABV8JJV6</accession>
<proteinExistence type="predicted"/>
<comment type="caution">
    <text evidence="2">The sequence shown here is derived from an EMBL/GenBank/DDBJ whole genome shotgun (WGS) entry which is preliminary data.</text>
</comment>
<feature type="transmembrane region" description="Helical" evidence="1">
    <location>
        <begin position="12"/>
        <end position="35"/>
    </location>
</feature>
<dbReference type="Proteomes" id="UP001595843">
    <property type="component" value="Unassembled WGS sequence"/>
</dbReference>
<evidence type="ECO:0000313" key="3">
    <source>
        <dbReference type="Proteomes" id="UP001595843"/>
    </source>
</evidence>
<evidence type="ECO:0000256" key="1">
    <source>
        <dbReference type="SAM" id="Phobius"/>
    </source>
</evidence>
<keyword evidence="1" id="KW-1133">Transmembrane helix</keyword>
<keyword evidence="3" id="KW-1185">Reference proteome</keyword>
<dbReference type="RefSeq" id="WP_380705927.1">
    <property type="nucleotide sequence ID" value="NZ_JBHSAP010000018.1"/>
</dbReference>
<keyword evidence="1" id="KW-0472">Membrane</keyword>
<keyword evidence="1" id="KW-0812">Transmembrane</keyword>
<protein>
    <submittedName>
        <fullName evidence="2">Uncharacterized protein</fullName>
    </submittedName>
</protein>